<protein>
    <submittedName>
        <fullName evidence="2">Uncharacterized protein</fullName>
    </submittedName>
</protein>
<accession>A0A8H6YW83</accession>
<dbReference type="Proteomes" id="UP000620124">
    <property type="component" value="Unassembled WGS sequence"/>
</dbReference>
<comment type="caution">
    <text evidence="2">The sequence shown here is derived from an EMBL/GenBank/DDBJ whole genome shotgun (WGS) entry which is preliminary data.</text>
</comment>
<dbReference type="EMBL" id="JACAZI010000003">
    <property type="protein sequence ID" value="KAF7365956.1"/>
    <property type="molecule type" value="Genomic_DNA"/>
</dbReference>
<reference evidence="2" key="1">
    <citation type="submission" date="2020-05" db="EMBL/GenBank/DDBJ databases">
        <title>Mycena genomes resolve the evolution of fungal bioluminescence.</title>
        <authorList>
            <person name="Tsai I.J."/>
        </authorList>
    </citation>
    <scope>NUCLEOTIDE SEQUENCE</scope>
    <source>
        <strain evidence="2">CCC161011</strain>
    </source>
</reference>
<evidence type="ECO:0000313" key="3">
    <source>
        <dbReference type="Proteomes" id="UP000620124"/>
    </source>
</evidence>
<dbReference type="AlphaFoldDB" id="A0A8H6YW83"/>
<evidence type="ECO:0000313" key="2">
    <source>
        <dbReference type="EMBL" id="KAF7365956.1"/>
    </source>
</evidence>
<evidence type="ECO:0000256" key="1">
    <source>
        <dbReference type="SAM" id="MobiDB-lite"/>
    </source>
</evidence>
<feature type="region of interest" description="Disordered" evidence="1">
    <location>
        <begin position="266"/>
        <end position="292"/>
    </location>
</feature>
<sequence>MSSASEADANSSPSGSEHELDDSEAASSVSSWSESESPDPSFASMPEDLILPVELHRRILYSSDRYEDLWGTYRLVCKAWKEDVERLAKKEWIRKTTFNYPGGTMWDPKIGKVVLNGDFTFQRLDGDVAIFAITDCDDEYRKPLIRACKRVGPPDVYVDEIIHDVPIPGMSVDWDTLTLTCHWRTVIARVLAEELRVEAHRWRNHKKMMTLAKRARARCGGDVDMDTFSEMLGVFGQHYLDAYVQVRKERLGRTDRKGDERLKMARFIASIPGDDEDSERGNHSEEGEDSES</sequence>
<name>A0A8H6YW83_9AGAR</name>
<feature type="region of interest" description="Disordered" evidence="1">
    <location>
        <begin position="1"/>
        <end position="44"/>
    </location>
</feature>
<feature type="compositionally biased region" description="Low complexity" evidence="1">
    <location>
        <begin position="25"/>
        <end position="41"/>
    </location>
</feature>
<feature type="compositionally biased region" description="Polar residues" evidence="1">
    <location>
        <begin position="1"/>
        <end position="15"/>
    </location>
</feature>
<organism evidence="2 3">
    <name type="scientific">Mycena venus</name>
    <dbReference type="NCBI Taxonomy" id="2733690"/>
    <lineage>
        <taxon>Eukaryota</taxon>
        <taxon>Fungi</taxon>
        <taxon>Dikarya</taxon>
        <taxon>Basidiomycota</taxon>
        <taxon>Agaricomycotina</taxon>
        <taxon>Agaricomycetes</taxon>
        <taxon>Agaricomycetidae</taxon>
        <taxon>Agaricales</taxon>
        <taxon>Marasmiineae</taxon>
        <taxon>Mycenaceae</taxon>
        <taxon>Mycena</taxon>
    </lineage>
</organism>
<dbReference type="OrthoDB" id="2997776at2759"/>
<keyword evidence="3" id="KW-1185">Reference proteome</keyword>
<gene>
    <name evidence="2" type="ORF">MVEN_00471000</name>
</gene>
<proteinExistence type="predicted"/>